<dbReference type="InterPro" id="IPR002645">
    <property type="entry name" value="STAS_dom"/>
</dbReference>
<keyword evidence="1" id="KW-0597">Phosphoprotein</keyword>
<evidence type="ECO:0000313" key="5">
    <source>
        <dbReference type="EMBL" id="CAN96488.1"/>
    </source>
</evidence>
<evidence type="ECO:0000259" key="3">
    <source>
        <dbReference type="PROSITE" id="PS50113"/>
    </source>
</evidence>
<accession>A9GJU0</accession>
<dbReference type="PROSITE" id="PS50113">
    <property type="entry name" value="PAC"/>
    <property type="match status" value="1"/>
</dbReference>
<keyword evidence="6" id="KW-1185">Reference proteome</keyword>
<feature type="domain" description="PAC" evidence="3">
    <location>
        <begin position="118"/>
        <end position="171"/>
    </location>
</feature>
<dbReference type="PROSITE" id="PS50801">
    <property type="entry name" value="STAS"/>
    <property type="match status" value="1"/>
</dbReference>
<dbReference type="PANTHER" id="PTHR33745">
    <property type="entry name" value="RSBT ANTAGONIST PROTEIN RSBS-RELATED"/>
    <property type="match status" value="1"/>
</dbReference>
<dbReference type="Gene3D" id="3.30.750.24">
    <property type="entry name" value="STAS domain"/>
    <property type="match status" value="1"/>
</dbReference>
<dbReference type="InterPro" id="IPR036513">
    <property type="entry name" value="STAS_dom_sf"/>
</dbReference>
<dbReference type="BioCyc" id="SCEL448385:SCE_RS49490-MONOMER"/>
<dbReference type="Gene3D" id="3.30.450.20">
    <property type="entry name" value="PAS domain"/>
    <property type="match status" value="1"/>
</dbReference>
<evidence type="ECO:0000256" key="2">
    <source>
        <dbReference type="SAM" id="MobiDB-lite"/>
    </source>
</evidence>
<dbReference type="NCBIfam" id="TIGR00229">
    <property type="entry name" value="sensory_box"/>
    <property type="match status" value="1"/>
</dbReference>
<dbReference type="InterPro" id="IPR000014">
    <property type="entry name" value="PAS"/>
</dbReference>
<dbReference type="eggNOG" id="COG2202">
    <property type="taxonomic scope" value="Bacteria"/>
</dbReference>
<organism evidence="5 6">
    <name type="scientific">Sorangium cellulosum (strain So ce56)</name>
    <name type="common">Polyangium cellulosum (strain So ce56)</name>
    <dbReference type="NCBI Taxonomy" id="448385"/>
    <lineage>
        <taxon>Bacteria</taxon>
        <taxon>Pseudomonadati</taxon>
        <taxon>Myxococcota</taxon>
        <taxon>Polyangia</taxon>
        <taxon>Polyangiales</taxon>
        <taxon>Polyangiaceae</taxon>
        <taxon>Sorangium</taxon>
    </lineage>
</organism>
<gene>
    <name evidence="5" type="ordered locus">sce6321</name>
</gene>
<sequence length="350" mass="38658">MLVTEHADRKNMEQKTTPTITELEREIDALRRRVAELEAPARRYKALLDGGIVSMMIYDGESRVLEVNRRWEQLWSLSLRDVAGWRLLKDEQVSANGSMPLVERAFLRGEATALPTIRYDPVQADTLQKGMARWVASSLHPISDAEGNVAEVLQIHVDVGELKQSEDELRAQTAQLEAAIAERTQRLEEQLRVSEEQKRAIAVLSTPVLRLWDGILALPLIGQIDAERAARILEVLLQAIVDTQAEHVIIDVTGVPFMDAEGARHLRDTVRASSLLGAQCVIAGISPAMARLLIDCDLGFDGVPIVASLQDGLRRLLSSRNGDRATSVAGAVAAGAQRRDPAPRDEPRER</sequence>
<dbReference type="HOGENOM" id="CLU_743737_0_0_7"/>
<dbReference type="STRING" id="448385.sce6321"/>
<protein>
    <submittedName>
        <fullName evidence="5">Anti-anti sigma factor protein</fullName>
    </submittedName>
</protein>
<dbReference type="EMBL" id="AM746676">
    <property type="protein sequence ID" value="CAN96488.1"/>
    <property type="molecule type" value="Genomic_DNA"/>
</dbReference>
<dbReference type="InterPro" id="IPR051932">
    <property type="entry name" value="Bact_StressResp_Reg"/>
</dbReference>
<dbReference type="CDD" id="cd07041">
    <property type="entry name" value="STAS_RsbR_RsbS_like"/>
    <property type="match status" value="1"/>
</dbReference>
<evidence type="ECO:0000313" key="6">
    <source>
        <dbReference type="Proteomes" id="UP000002139"/>
    </source>
</evidence>
<feature type="domain" description="STAS" evidence="4">
    <location>
        <begin position="205"/>
        <end position="316"/>
    </location>
</feature>
<evidence type="ECO:0000259" key="4">
    <source>
        <dbReference type="PROSITE" id="PS50801"/>
    </source>
</evidence>
<dbReference type="Proteomes" id="UP000002139">
    <property type="component" value="Chromosome"/>
</dbReference>
<feature type="region of interest" description="Disordered" evidence="2">
    <location>
        <begin position="323"/>
        <end position="350"/>
    </location>
</feature>
<dbReference type="OrthoDB" id="5500138at2"/>
<dbReference type="Pfam" id="PF01740">
    <property type="entry name" value="STAS"/>
    <property type="match status" value="1"/>
</dbReference>
<dbReference type="InterPro" id="IPR035965">
    <property type="entry name" value="PAS-like_dom_sf"/>
</dbReference>
<name>A9GJU0_SORC5</name>
<dbReference type="AlphaFoldDB" id="A9GJU0"/>
<dbReference type="KEGG" id="scl:sce6321"/>
<evidence type="ECO:0000256" key="1">
    <source>
        <dbReference type="ARBA" id="ARBA00022553"/>
    </source>
</evidence>
<dbReference type="SUPFAM" id="SSF55785">
    <property type="entry name" value="PYP-like sensor domain (PAS domain)"/>
    <property type="match status" value="1"/>
</dbReference>
<dbReference type="eggNOG" id="COG1366">
    <property type="taxonomic scope" value="Bacteria"/>
</dbReference>
<feature type="compositionally biased region" description="Basic and acidic residues" evidence="2">
    <location>
        <begin position="337"/>
        <end position="350"/>
    </location>
</feature>
<dbReference type="InterPro" id="IPR000700">
    <property type="entry name" value="PAS-assoc_C"/>
</dbReference>
<proteinExistence type="predicted"/>
<dbReference type="SUPFAM" id="SSF52091">
    <property type="entry name" value="SpoIIaa-like"/>
    <property type="match status" value="1"/>
</dbReference>
<reference evidence="5 6" key="1">
    <citation type="journal article" date="2007" name="Nat. Biotechnol.">
        <title>Complete genome sequence of the myxobacterium Sorangium cellulosum.</title>
        <authorList>
            <person name="Schneiker S."/>
            <person name="Perlova O."/>
            <person name="Kaiser O."/>
            <person name="Gerth K."/>
            <person name="Alici A."/>
            <person name="Altmeyer M.O."/>
            <person name="Bartels D."/>
            <person name="Bekel T."/>
            <person name="Beyer S."/>
            <person name="Bode E."/>
            <person name="Bode H.B."/>
            <person name="Bolten C.J."/>
            <person name="Choudhuri J.V."/>
            <person name="Doss S."/>
            <person name="Elnakady Y.A."/>
            <person name="Frank B."/>
            <person name="Gaigalat L."/>
            <person name="Goesmann A."/>
            <person name="Groeger C."/>
            <person name="Gross F."/>
            <person name="Jelsbak L."/>
            <person name="Jelsbak L."/>
            <person name="Kalinowski J."/>
            <person name="Kegler C."/>
            <person name="Knauber T."/>
            <person name="Konietzny S."/>
            <person name="Kopp M."/>
            <person name="Krause L."/>
            <person name="Krug D."/>
            <person name="Linke B."/>
            <person name="Mahmud T."/>
            <person name="Martinez-Arias R."/>
            <person name="McHardy A.C."/>
            <person name="Merai M."/>
            <person name="Meyer F."/>
            <person name="Mormann S."/>
            <person name="Munoz-Dorado J."/>
            <person name="Perez J."/>
            <person name="Pradella S."/>
            <person name="Rachid S."/>
            <person name="Raddatz G."/>
            <person name="Rosenau F."/>
            <person name="Rueckert C."/>
            <person name="Sasse F."/>
            <person name="Scharfe M."/>
            <person name="Schuster S.C."/>
            <person name="Suen G."/>
            <person name="Treuner-Lange A."/>
            <person name="Velicer G.J."/>
            <person name="Vorholter F.-J."/>
            <person name="Weissman K.J."/>
            <person name="Welch R.D."/>
            <person name="Wenzel S.C."/>
            <person name="Whitworth D.E."/>
            <person name="Wilhelm S."/>
            <person name="Wittmann C."/>
            <person name="Bloecker H."/>
            <person name="Puehler A."/>
            <person name="Mueller R."/>
        </authorList>
    </citation>
    <scope>NUCLEOTIDE SEQUENCE [LARGE SCALE GENOMIC DNA]</scope>
    <source>
        <strain evidence="6">So ce56</strain>
    </source>
</reference>
<dbReference type="PANTHER" id="PTHR33745:SF3">
    <property type="entry name" value="RSBT CO-ANTAGONIST PROTEIN RSBRC"/>
    <property type="match status" value="1"/>
</dbReference>